<sequence>MMPDYFSIRDVNGAVHRLLLDHPQGEGGSNLSFTNIPDLSRSYAQPRVQELPLVKSVQELQAWHGRLLHQDINKLAATLRKYQLGVSEKSINQVWKDCDICPLRNVVNPTAPRVPDRRVKEARGYGDPSGDLIFVDIGTIDGYSLGVILEFSSLEIEVMSLTRKSNMPQLMKSAPHTHFEPNPPYDKAPTGAVENVVRILRKMATTLRTIMGWPRELIPEFVEGLAETYNKTVLVGLKQSPHEAGGKGIPDLSFMCGDRVMFKPHKPATTPKTSDEFPGVAGNYLHAESNAVSKCI</sequence>
<dbReference type="AlphaFoldDB" id="A0A0G4G266"/>
<organism evidence="1">
    <name type="scientific">Chromera velia CCMP2878</name>
    <dbReference type="NCBI Taxonomy" id="1169474"/>
    <lineage>
        <taxon>Eukaryota</taxon>
        <taxon>Sar</taxon>
        <taxon>Alveolata</taxon>
        <taxon>Colpodellida</taxon>
        <taxon>Chromeraceae</taxon>
        <taxon>Chromera</taxon>
    </lineage>
</organism>
<gene>
    <name evidence="1" type="ORF">Cvel_19860</name>
</gene>
<reference evidence="1" key="1">
    <citation type="submission" date="2014-11" db="EMBL/GenBank/DDBJ databases">
        <authorList>
            <person name="Otto D Thomas"/>
            <person name="Naeem Raeece"/>
        </authorList>
    </citation>
    <scope>NUCLEOTIDE SEQUENCE</scope>
</reference>
<proteinExistence type="predicted"/>
<dbReference type="EMBL" id="CDMZ01000818">
    <property type="protein sequence ID" value="CEM22075.1"/>
    <property type="molecule type" value="Genomic_DNA"/>
</dbReference>
<accession>A0A0G4G266</accession>
<name>A0A0G4G266_9ALVE</name>
<evidence type="ECO:0000313" key="1">
    <source>
        <dbReference type="EMBL" id="CEM22075.1"/>
    </source>
</evidence>
<dbReference type="PhylomeDB" id="A0A0G4G266"/>
<dbReference type="VEuPathDB" id="CryptoDB:Cvel_19860"/>
<protein>
    <submittedName>
        <fullName evidence="1">Uncharacterized protein</fullName>
    </submittedName>
</protein>